<dbReference type="GO" id="GO:0006412">
    <property type="term" value="P:translation"/>
    <property type="evidence" value="ECO:0007669"/>
    <property type="project" value="InterPro"/>
</dbReference>
<dbReference type="InterPro" id="IPR013025">
    <property type="entry name" value="Ribosomal_uL23-like"/>
</dbReference>
<accession>A0A6G1AUY0</accession>
<organism evidence="5 6">
    <name type="scientific">Crocuta crocuta</name>
    <name type="common">Spotted hyena</name>
    <dbReference type="NCBI Taxonomy" id="9678"/>
    <lineage>
        <taxon>Eukaryota</taxon>
        <taxon>Metazoa</taxon>
        <taxon>Chordata</taxon>
        <taxon>Craniata</taxon>
        <taxon>Vertebrata</taxon>
        <taxon>Euteleostomi</taxon>
        <taxon>Mammalia</taxon>
        <taxon>Eutheria</taxon>
        <taxon>Laurasiatheria</taxon>
        <taxon>Carnivora</taxon>
        <taxon>Feliformia</taxon>
        <taxon>Hyaenidae</taxon>
        <taxon>Crocuta</taxon>
    </lineage>
</organism>
<name>A0A6G1AUY0_CROCR</name>
<dbReference type="SUPFAM" id="SSF54189">
    <property type="entry name" value="Ribosomal proteins S24e, L23 and L15e"/>
    <property type="match status" value="1"/>
</dbReference>
<reference evidence="5 6" key="1">
    <citation type="submission" date="2019-11" db="EMBL/GenBank/DDBJ databases">
        <authorList>
            <person name="Yang C."/>
            <person name="Li F."/>
        </authorList>
    </citation>
    <scope>NUCLEOTIDE SEQUENCE [LARGE SCALE GENOMIC DNA]</scope>
    <source>
        <strain evidence="5">KB4526</strain>
        <tissue evidence="5">Muscle</tissue>
    </source>
</reference>
<dbReference type="AlphaFoldDB" id="A0A6G1AUY0"/>
<dbReference type="InterPro" id="IPR005633">
    <property type="entry name" value="Ribosomal_uL23_N"/>
</dbReference>
<dbReference type="InterPro" id="IPR012678">
    <property type="entry name" value="Ribosomal_uL23/eL15/eS24_sf"/>
</dbReference>
<dbReference type="Gene3D" id="3.30.70.330">
    <property type="match status" value="1"/>
</dbReference>
<comment type="similarity">
    <text evidence="1">Belongs to the universal ribosomal protein uL23 family.</text>
</comment>
<dbReference type="GO" id="GO:0003735">
    <property type="term" value="F:structural constituent of ribosome"/>
    <property type="evidence" value="ECO:0007669"/>
    <property type="project" value="InterPro"/>
</dbReference>
<dbReference type="FunFam" id="3.30.70.330:FF:000082">
    <property type="entry name" value="60S ribosomal protein L23a"/>
    <property type="match status" value="1"/>
</dbReference>
<dbReference type="PANTHER" id="PTHR11620">
    <property type="entry name" value="60S RIBOSOMAL PROTEIN L23A"/>
    <property type="match status" value="1"/>
</dbReference>
<dbReference type="InterPro" id="IPR012677">
    <property type="entry name" value="Nucleotide-bd_a/b_plait_sf"/>
</dbReference>
<dbReference type="Pfam" id="PF03939">
    <property type="entry name" value="Ribosomal_L23eN"/>
    <property type="match status" value="1"/>
</dbReference>
<keyword evidence="6" id="KW-1185">Reference proteome</keyword>
<evidence type="ECO:0000313" key="6">
    <source>
        <dbReference type="Proteomes" id="UP000475037"/>
    </source>
</evidence>
<gene>
    <name evidence="5" type="primary">Rpl23a_0</name>
    <name evidence="5" type="ORF">FOF47_R08009</name>
</gene>
<protein>
    <submittedName>
        <fullName evidence="5">RL23A protein</fullName>
    </submittedName>
</protein>
<keyword evidence="2" id="KW-0689">Ribosomal protein</keyword>
<proteinExistence type="inferred from homology"/>
<evidence type="ECO:0000313" key="5">
    <source>
        <dbReference type="EMBL" id="KAF0879083.1"/>
    </source>
</evidence>
<comment type="caution">
    <text evidence="5">The sequence shown here is derived from an EMBL/GenBank/DDBJ whole genome shotgun (WGS) entry which is preliminary data.</text>
</comment>
<evidence type="ECO:0000256" key="2">
    <source>
        <dbReference type="ARBA" id="ARBA00022980"/>
    </source>
</evidence>
<evidence type="ECO:0000259" key="4">
    <source>
        <dbReference type="Pfam" id="PF03939"/>
    </source>
</evidence>
<dbReference type="EMBL" id="VOAJ01003644">
    <property type="protein sequence ID" value="KAF0879083.1"/>
    <property type="molecule type" value="Genomic_DNA"/>
</dbReference>
<evidence type="ECO:0000256" key="3">
    <source>
        <dbReference type="ARBA" id="ARBA00023274"/>
    </source>
</evidence>
<sequence length="115" mass="13086">KICLSPTFQWPKTLHLQREAKYPQKSISMRNKLDNYAIKFPLTPVSAMKKIEDINTLVFTVDIKANKHQIKQFVKKAVAMNKVNNLINCDGEKKAYVQLAPDYVLLGVANKIGII</sequence>
<feature type="non-terminal residue" evidence="5">
    <location>
        <position position="1"/>
    </location>
</feature>
<dbReference type="GO" id="GO:0044391">
    <property type="term" value="C:ribosomal subunit"/>
    <property type="evidence" value="ECO:0007669"/>
    <property type="project" value="UniProtKB-ARBA"/>
</dbReference>
<feature type="domain" description="Large ribosomal subunit protein uL23 N-terminal" evidence="4">
    <location>
        <begin position="1"/>
        <end position="27"/>
    </location>
</feature>
<feature type="non-terminal residue" evidence="5">
    <location>
        <position position="115"/>
    </location>
</feature>
<keyword evidence="3" id="KW-0687">Ribonucleoprotein</keyword>
<dbReference type="Proteomes" id="UP000475037">
    <property type="component" value="Unassembled WGS sequence"/>
</dbReference>
<evidence type="ECO:0000256" key="1">
    <source>
        <dbReference type="ARBA" id="ARBA00006700"/>
    </source>
</evidence>